<dbReference type="SUPFAM" id="SSF46565">
    <property type="entry name" value="Chaperone J-domain"/>
    <property type="match status" value="1"/>
</dbReference>
<accession>A0A6A2ZPC3</accession>
<dbReference type="PANTHER" id="PTHR44298">
    <property type="entry name" value="DNAJ HOMOLOG SUBFAMILY B MEMBER 11"/>
    <property type="match status" value="1"/>
</dbReference>
<dbReference type="InterPro" id="IPR008971">
    <property type="entry name" value="HSP40/DnaJ_pept-bd"/>
</dbReference>
<feature type="chain" id="PRO_5025562125" evidence="2">
    <location>
        <begin position="24"/>
        <end position="218"/>
    </location>
</feature>
<dbReference type="PANTHER" id="PTHR44298:SF1">
    <property type="entry name" value="DNAJ HOMOLOG SUBFAMILY B MEMBER 11"/>
    <property type="match status" value="1"/>
</dbReference>
<dbReference type="Pfam" id="PF01556">
    <property type="entry name" value="DnaJ_C"/>
    <property type="match status" value="1"/>
</dbReference>
<dbReference type="GO" id="GO:0051082">
    <property type="term" value="F:unfolded protein binding"/>
    <property type="evidence" value="ECO:0007669"/>
    <property type="project" value="InterPro"/>
</dbReference>
<keyword evidence="5" id="KW-1185">Reference proteome</keyword>
<dbReference type="SUPFAM" id="SSF49493">
    <property type="entry name" value="HSP40/DnaJ peptide-binding domain"/>
    <property type="match status" value="1"/>
</dbReference>
<dbReference type="InterPro" id="IPR036869">
    <property type="entry name" value="J_dom_sf"/>
</dbReference>
<dbReference type="SMART" id="SM00271">
    <property type="entry name" value="DnaJ"/>
    <property type="match status" value="1"/>
</dbReference>
<proteinExistence type="predicted"/>
<dbReference type="Proteomes" id="UP000436088">
    <property type="component" value="Unassembled WGS sequence"/>
</dbReference>
<comment type="caution">
    <text evidence="4">The sequence shown here is derived from an EMBL/GenBank/DDBJ whole genome shotgun (WGS) entry which is preliminary data.</text>
</comment>
<evidence type="ECO:0000313" key="5">
    <source>
        <dbReference type="Proteomes" id="UP000436088"/>
    </source>
</evidence>
<evidence type="ECO:0000313" key="4">
    <source>
        <dbReference type="EMBL" id="KAE8693718.1"/>
    </source>
</evidence>
<dbReference type="InterPro" id="IPR001623">
    <property type="entry name" value="DnaJ_domain"/>
</dbReference>
<sequence length="218" mass="24565">MALSSTKLLFLLFALSYAIVAIAGKSYYDILQVPKGASDEQIKRAYRKLALKYHPDKNPGNEEANKRFSEINNAYEVVSDSEKRGIYDRFFGGGSVEEEERIVKGDDVIVELDATLEDLYMGAPGKRRCNCRNEVYHKQIDPGMFQQMTEQVCEQCQNVKYEREGYFVTVDIEKGMQDGQEVVFYEDGEPIIDGEPGDLKLPMIDSGGKAMTCTPQSP</sequence>
<evidence type="ECO:0000256" key="1">
    <source>
        <dbReference type="ARBA" id="ARBA00022729"/>
    </source>
</evidence>
<dbReference type="GO" id="GO:0006457">
    <property type="term" value="P:protein folding"/>
    <property type="evidence" value="ECO:0007669"/>
    <property type="project" value="InterPro"/>
</dbReference>
<keyword evidence="1 2" id="KW-0732">Signal</keyword>
<feature type="domain" description="J" evidence="3">
    <location>
        <begin position="26"/>
        <end position="91"/>
    </location>
</feature>
<dbReference type="CDD" id="cd06257">
    <property type="entry name" value="DnaJ"/>
    <property type="match status" value="1"/>
</dbReference>
<gene>
    <name evidence="4" type="ORF">F3Y22_tig00110794pilonHSYRG00131</name>
</gene>
<dbReference type="PROSITE" id="PS50076">
    <property type="entry name" value="DNAJ_2"/>
    <property type="match status" value="1"/>
</dbReference>
<evidence type="ECO:0000256" key="2">
    <source>
        <dbReference type="SAM" id="SignalP"/>
    </source>
</evidence>
<reference evidence="4" key="1">
    <citation type="submission" date="2019-09" db="EMBL/GenBank/DDBJ databases">
        <title>Draft genome information of white flower Hibiscus syriacus.</title>
        <authorList>
            <person name="Kim Y.-M."/>
        </authorList>
    </citation>
    <scope>NUCLEOTIDE SEQUENCE [LARGE SCALE GENOMIC DNA]</scope>
    <source>
        <strain evidence="4">YM2019G1</strain>
    </source>
</reference>
<organism evidence="4 5">
    <name type="scientific">Hibiscus syriacus</name>
    <name type="common">Rose of Sharon</name>
    <dbReference type="NCBI Taxonomy" id="106335"/>
    <lineage>
        <taxon>Eukaryota</taxon>
        <taxon>Viridiplantae</taxon>
        <taxon>Streptophyta</taxon>
        <taxon>Embryophyta</taxon>
        <taxon>Tracheophyta</taxon>
        <taxon>Spermatophyta</taxon>
        <taxon>Magnoliopsida</taxon>
        <taxon>eudicotyledons</taxon>
        <taxon>Gunneridae</taxon>
        <taxon>Pentapetalae</taxon>
        <taxon>rosids</taxon>
        <taxon>malvids</taxon>
        <taxon>Malvales</taxon>
        <taxon>Malvaceae</taxon>
        <taxon>Malvoideae</taxon>
        <taxon>Hibiscus</taxon>
    </lineage>
</organism>
<name>A0A6A2ZPC3_HIBSY</name>
<dbReference type="InterPro" id="IPR002939">
    <property type="entry name" value="DnaJ_C"/>
</dbReference>
<dbReference type="InterPro" id="IPR051736">
    <property type="entry name" value="DnaJ-B11-like"/>
</dbReference>
<protein>
    <submittedName>
        <fullName evidence="4">DnaJ protein ERDJ3B</fullName>
    </submittedName>
</protein>
<dbReference type="AlphaFoldDB" id="A0A6A2ZPC3"/>
<dbReference type="PRINTS" id="PR00625">
    <property type="entry name" value="JDOMAIN"/>
</dbReference>
<dbReference type="Gene3D" id="1.10.287.110">
    <property type="entry name" value="DnaJ domain"/>
    <property type="match status" value="1"/>
</dbReference>
<dbReference type="EMBL" id="VEPZ02001114">
    <property type="protein sequence ID" value="KAE8693718.1"/>
    <property type="molecule type" value="Genomic_DNA"/>
</dbReference>
<dbReference type="Gene3D" id="2.60.260.20">
    <property type="entry name" value="Urease metallochaperone UreE, N-terminal domain"/>
    <property type="match status" value="1"/>
</dbReference>
<evidence type="ECO:0000259" key="3">
    <source>
        <dbReference type="PROSITE" id="PS50076"/>
    </source>
</evidence>
<dbReference type="Pfam" id="PF00226">
    <property type="entry name" value="DnaJ"/>
    <property type="match status" value="1"/>
</dbReference>
<feature type="signal peptide" evidence="2">
    <location>
        <begin position="1"/>
        <end position="23"/>
    </location>
</feature>